<dbReference type="InterPro" id="IPR041736">
    <property type="entry name" value="4OHPhenylPyrv_dOase_N"/>
</dbReference>
<dbReference type="InterPro" id="IPR004360">
    <property type="entry name" value="Glyas_Fos-R_dOase_dom"/>
</dbReference>
<reference evidence="8 9" key="1">
    <citation type="submission" date="2019-11" db="EMBL/GenBank/DDBJ databases">
        <title>Streptomyces typhae sp. nov., a novel endophytic actinomycete isolated from the root of cattail pollen (Typha angustifolia L.).</title>
        <authorList>
            <person name="Peng C."/>
        </authorList>
    </citation>
    <scope>NUCLEOTIDE SEQUENCE [LARGE SCALE GENOMIC DNA]</scope>
    <source>
        <strain evidence="9">p1417</strain>
    </source>
</reference>
<dbReference type="InterPro" id="IPR037523">
    <property type="entry name" value="VOC_core"/>
</dbReference>
<dbReference type="Gene3D" id="3.10.180.10">
    <property type="entry name" value="2,3-Dihydroxybiphenyl 1,2-Dioxygenase, domain 1"/>
    <property type="match status" value="2"/>
</dbReference>
<feature type="binding site" evidence="5">
    <location>
        <position position="294"/>
    </location>
    <ligand>
        <name>Fe cation</name>
        <dbReference type="ChEBI" id="CHEBI:24875"/>
    </ligand>
</feature>
<feature type="binding site" evidence="5">
    <location>
        <position position="214"/>
    </location>
    <ligand>
        <name>Fe cation</name>
        <dbReference type="ChEBI" id="CHEBI:24875"/>
    </ligand>
</feature>
<evidence type="ECO:0000313" key="8">
    <source>
        <dbReference type="EMBL" id="MVO85408.1"/>
    </source>
</evidence>
<dbReference type="EMBL" id="WPNZ01000005">
    <property type="protein sequence ID" value="MVO85408.1"/>
    <property type="molecule type" value="Genomic_DNA"/>
</dbReference>
<evidence type="ECO:0000259" key="7">
    <source>
        <dbReference type="PROSITE" id="PS51819"/>
    </source>
</evidence>
<name>A0A6L6WVB9_9ACTN</name>
<evidence type="ECO:0000256" key="1">
    <source>
        <dbReference type="ARBA" id="ARBA00005877"/>
    </source>
</evidence>
<feature type="compositionally biased region" description="Low complexity" evidence="6">
    <location>
        <begin position="1"/>
        <end position="14"/>
    </location>
</feature>
<comment type="similarity">
    <text evidence="1">Belongs to the 4HPPD family.</text>
</comment>
<feature type="domain" description="VOC" evidence="7">
    <location>
        <begin position="211"/>
        <end position="362"/>
    </location>
</feature>
<proteinExistence type="inferred from homology"/>
<dbReference type="AlphaFoldDB" id="A0A6L6WVB9"/>
<dbReference type="CDD" id="cd08342">
    <property type="entry name" value="HPPD_N_like"/>
    <property type="match status" value="1"/>
</dbReference>
<evidence type="ECO:0000256" key="6">
    <source>
        <dbReference type="SAM" id="MobiDB-lite"/>
    </source>
</evidence>
<comment type="caution">
    <text evidence="8">The sequence shown here is derived from an EMBL/GenBank/DDBJ whole genome shotgun (WGS) entry which is preliminary data.</text>
</comment>
<dbReference type="GO" id="GO:0006572">
    <property type="term" value="P:L-tyrosine catabolic process"/>
    <property type="evidence" value="ECO:0007669"/>
    <property type="project" value="TreeGrafter"/>
</dbReference>
<dbReference type="InterPro" id="IPR029068">
    <property type="entry name" value="Glyas_Bleomycin-R_OHBP_Dase"/>
</dbReference>
<keyword evidence="3" id="KW-0677">Repeat</keyword>
<organism evidence="8 9">
    <name type="scientific">Streptomyces typhae</name>
    <dbReference type="NCBI Taxonomy" id="2681492"/>
    <lineage>
        <taxon>Bacteria</taxon>
        <taxon>Bacillati</taxon>
        <taxon>Actinomycetota</taxon>
        <taxon>Actinomycetes</taxon>
        <taxon>Kitasatosporales</taxon>
        <taxon>Streptomycetaceae</taxon>
        <taxon>Streptomyces</taxon>
    </lineage>
</organism>
<sequence>MALPSSSAPSSSSSPPSPFDPAAVDHVELFTPDLRASQKWLERGYGFRPDASVGAAGGGGGCRSVGLRSHDICLVLTEATASDHPAAAYTDRHGEGVGCIALRVRSATEAFEEAVRRGARPVAAPTATSMPTGTSTPTGTSMPTGTSSAMSAAATSAADGAATASIMAFGDVVHTFVERPRGAGISGTAEMPGVGETTHKNPGASTTGLTAIDHIAVCLEPGHLEPTVEFYQRVLDFQAVYSERVVVGSQAMDSTVVRSACGGTTLTLIEPDTSRRPGQIDAYLKEHRGSGVQHIAFATDDIVRTVSATRAAGVRFLSTPRAYYDGLAARMRPLRHSVDELRAGDVLADEDSDGQLFQIFTRSVHPRGTFFLELIERRGARTFGSGNIKALYEAVEHQQAEGQPVIGTGE</sequence>
<dbReference type="PANTHER" id="PTHR11959:SF1">
    <property type="entry name" value="4-HYDROXYPHENYLPYRUVATE DIOXYGENASE"/>
    <property type="match status" value="1"/>
</dbReference>
<keyword evidence="8" id="KW-0223">Dioxygenase</keyword>
<evidence type="ECO:0000256" key="2">
    <source>
        <dbReference type="ARBA" id="ARBA00022723"/>
    </source>
</evidence>
<protein>
    <submittedName>
        <fullName evidence="8">4-hydroxyphenylpyruvate dioxygenase</fullName>
    </submittedName>
</protein>
<keyword evidence="8" id="KW-0670">Pyruvate</keyword>
<evidence type="ECO:0000256" key="5">
    <source>
        <dbReference type="PIRSR" id="PIRSR009283-1"/>
    </source>
</evidence>
<comment type="cofactor">
    <cofactor evidence="5">
        <name>Fe cation</name>
        <dbReference type="ChEBI" id="CHEBI:24875"/>
    </cofactor>
    <text evidence="5">Binds 1 Fe cation per subunit.</text>
</comment>
<keyword evidence="2 5" id="KW-0479">Metal-binding</keyword>
<dbReference type="PANTHER" id="PTHR11959">
    <property type="entry name" value="4-HYDROXYPHENYLPYRUVATE DIOXYGENASE"/>
    <property type="match status" value="1"/>
</dbReference>
<feature type="compositionally biased region" description="Low complexity" evidence="6">
    <location>
        <begin position="120"/>
        <end position="148"/>
    </location>
</feature>
<keyword evidence="9" id="KW-1185">Reference proteome</keyword>
<dbReference type="Pfam" id="PF00903">
    <property type="entry name" value="Glyoxalase"/>
    <property type="match status" value="2"/>
</dbReference>
<keyword evidence="4 5" id="KW-0408">Iron</keyword>
<evidence type="ECO:0000256" key="3">
    <source>
        <dbReference type="ARBA" id="ARBA00022737"/>
    </source>
</evidence>
<accession>A0A6L6WVB9</accession>
<dbReference type="GO" id="GO:0003868">
    <property type="term" value="F:4-hydroxyphenylpyruvate dioxygenase activity"/>
    <property type="evidence" value="ECO:0007669"/>
    <property type="project" value="InterPro"/>
</dbReference>
<evidence type="ECO:0000313" key="9">
    <source>
        <dbReference type="Proteomes" id="UP000483802"/>
    </source>
</evidence>
<dbReference type="CDD" id="cd07250">
    <property type="entry name" value="HPPD_C_like"/>
    <property type="match status" value="1"/>
</dbReference>
<gene>
    <name evidence="8" type="ORF">GPA10_11745</name>
</gene>
<feature type="domain" description="VOC" evidence="7">
    <location>
        <begin position="23"/>
        <end position="153"/>
    </location>
</feature>
<feature type="binding site" evidence="5">
    <location>
        <position position="373"/>
    </location>
    <ligand>
        <name>Fe cation</name>
        <dbReference type="ChEBI" id="CHEBI:24875"/>
    </ligand>
</feature>
<dbReference type="Proteomes" id="UP000483802">
    <property type="component" value="Unassembled WGS sequence"/>
</dbReference>
<dbReference type="InterPro" id="IPR041735">
    <property type="entry name" value="4OHPhenylPyrv_dOase_C"/>
</dbReference>
<feature type="region of interest" description="Disordered" evidence="6">
    <location>
        <begin position="1"/>
        <end position="20"/>
    </location>
</feature>
<dbReference type="GO" id="GO:0046872">
    <property type="term" value="F:metal ion binding"/>
    <property type="evidence" value="ECO:0007669"/>
    <property type="project" value="UniProtKB-KW"/>
</dbReference>
<dbReference type="PIRSF" id="PIRSF009283">
    <property type="entry name" value="HPP_dOase"/>
    <property type="match status" value="1"/>
</dbReference>
<dbReference type="PROSITE" id="PS51819">
    <property type="entry name" value="VOC"/>
    <property type="match status" value="2"/>
</dbReference>
<dbReference type="InterPro" id="IPR005956">
    <property type="entry name" value="4OHPhenylPyrv_dOase"/>
</dbReference>
<feature type="region of interest" description="Disordered" evidence="6">
    <location>
        <begin position="116"/>
        <end position="148"/>
    </location>
</feature>
<keyword evidence="8" id="KW-0560">Oxidoreductase</keyword>
<dbReference type="SUPFAM" id="SSF54593">
    <property type="entry name" value="Glyoxalase/Bleomycin resistance protein/Dihydroxybiphenyl dioxygenase"/>
    <property type="match status" value="1"/>
</dbReference>
<evidence type="ECO:0000256" key="4">
    <source>
        <dbReference type="ARBA" id="ARBA00023004"/>
    </source>
</evidence>